<proteinExistence type="predicted"/>
<name>A0A5C5WJ72_9BACT</name>
<gene>
    <name evidence="1" type="ORF">Pla22_34330</name>
</gene>
<evidence type="ECO:0000313" key="2">
    <source>
        <dbReference type="Proteomes" id="UP000316598"/>
    </source>
</evidence>
<keyword evidence="2" id="KW-1185">Reference proteome</keyword>
<dbReference type="Proteomes" id="UP000316598">
    <property type="component" value="Unassembled WGS sequence"/>
</dbReference>
<comment type="caution">
    <text evidence="1">The sequence shown here is derived from an EMBL/GenBank/DDBJ whole genome shotgun (WGS) entry which is preliminary data.</text>
</comment>
<dbReference type="RefSeq" id="WP_146515875.1">
    <property type="nucleotide sequence ID" value="NZ_SJPI01000002.1"/>
</dbReference>
<evidence type="ECO:0008006" key="3">
    <source>
        <dbReference type="Google" id="ProtNLM"/>
    </source>
</evidence>
<dbReference type="EMBL" id="SJPI01000002">
    <property type="protein sequence ID" value="TWT50690.1"/>
    <property type="molecule type" value="Genomic_DNA"/>
</dbReference>
<accession>A0A5C5WJ72</accession>
<protein>
    <recommendedName>
        <fullName evidence="3">TIGR03790 family protein</fullName>
    </recommendedName>
</protein>
<organism evidence="1 2">
    <name type="scientific">Rubripirellula amarantea</name>
    <dbReference type="NCBI Taxonomy" id="2527999"/>
    <lineage>
        <taxon>Bacteria</taxon>
        <taxon>Pseudomonadati</taxon>
        <taxon>Planctomycetota</taxon>
        <taxon>Planctomycetia</taxon>
        <taxon>Pirellulales</taxon>
        <taxon>Pirellulaceae</taxon>
        <taxon>Rubripirellula</taxon>
    </lineage>
</organism>
<dbReference type="AlphaFoldDB" id="A0A5C5WJ72"/>
<dbReference type="PROSITE" id="PS51257">
    <property type="entry name" value="PROKAR_LIPOPROTEIN"/>
    <property type="match status" value="1"/>
</dbReference>
<dbReference type="OrthoDB" id="9778224at2"/>
<sequence length="675" mass="73844">MPKPLNIRDIVTAFGQLLTVVLLACSMTTLARAGVSSENVILVVNGDSEDSRTVANHYAQLRQIPSVNVVVLRDIPEGLFCSLTEFKDKILKPLLAEVDQRKLSRQTQVIAYSVGFPTTVKIPEHTALLTDPMLKKYQRPRGSITGLTYLYRFVMSDNPSYLGLVSNFYARGSFERDFMNPFLKEEDRKKFDVSEKTWKDENYERSAKQFAELSRLFPAHAPFSIRAAQSFAREGDLDSAAKSLLQAVTAGWQSAKFIRQDEALAKLLTRSDVSKAMESLSELPNVSQFPFGANSSTPWSPAGWPTADTNSGINYLPSCMLGVVHEHASTVDQVIQVLDRASKVDETFPQGTFVFSKTRNVRSTTRFPLFGSGVLLLKSLQQDAQIVASQQPKPGMTCVGVMFGSANIPVATRSWKFAEGAIAENLTSYSAAFKTASQTKITEFLHVGAVMSCGPVDEPYTLPTKFPTPMLYGYYAMGATAIESFYLSLQSPYQTLIVGDPLAAPFLVAPSDVVEINDSDMSDRFVVSCRPSAIGVAEQRAKALEYYVDGRLMQIAPPKYSVAVDLRGAPAGYIEARVTLVGQSALAPRRSIQRWVTIGDPPHIPTIDVEDSIATLRCDGAQTIELFHHVESLGTIQGDQGTITLDRATLGSGPLRLRAVATVDGKPVQGRPVAQ</sequence>
<reference evidence="1 2" key="1">
    <citation type="submission" date="2019-02" db="EMBL/GenBank/DDBJ databases">
        <title>Deep-cultivation of Planctomycetes and their phenomic and genomic characterization uncovers novel biology.</title>
        <authorList>
            <person name="Wiegand S."/>
            <person name="Jogler M."/>
            <person name="Boedeker C."/>
            <person name="Pinto D."/>
            <person name="Vollmers J."/>
            <person name="Rivas-Marin E."/>
            <person name="Kohn T."/>
            <person name="Peeters S.H."/>
            <person name="Heuer A."/>
            <person name="Rast P."/>
            <person name="Oberbeckmann S."/>
            <person name="Bunk B."/>
            <person name="Jeske O."/>
            <person name="Meyerdierks A."/>
            <person name="Storesund J.E."/>
            <person name="Kallscheuer N."/>
            <person name="Luecker S."/>
            <person name="Lage O.M."/>
            <person name="Pohl T."/>
            <person name="Merkel B.J."/>
            <person name="Hornburger P."/>
            <person name="Mueller R.-W."/>
            <person name="Bruemmer F."/>
            <person name="Labrenz M."/>
            <person name="Spormann A.M."/>
            <person name="Op Den Camp H."/>
            <person name="Overmann J."/>
            <person name="Amann R."/>
            <person name="Jetten M.S.M."/>
            <person name="Mascher T."/>
            <person name="Medema M.H."/>
            <person name="Devos D.P."/>
            <person name="Kaster A.-K."/>
            <person name="Ovreas L."/>
            <person name="Rohde M."/>
            <person name="Galperin M.Y."/>
            <person name="Jogler C."/>
        </authorList>
    </citation>
    <scope>NUCLEOTIDE SEQUENCE [LARGE SCALE GENOMIC DNA]</scope>
    <source>
        <strain evidence="1 2">Pla22</strain>
    </source>
</reference>
<evidence type="ECO:0000313" key="1">
    <source>
        <dbReference type="EMBL" id="TWT50690.1"/>
    </source>
</evidence>